<feature type="compositionally biased region" description="Basic and acidic residues" evidence="1">
    <location>
        <begin position="209"/>
        <end position="221"/>
    </location>
</feature>
<name>A0A3M7PTB2_BRAPC</name>
<feature type="compositionally biased region" description="Polar residues" evidence="1">
    <location>
        <begin position="61"/>
        <end position="73"/>
    </location>
</feature>
<feature type="transmembrane region" description="Helical" evidence="2">
    <location>
        <begin position="125"/>
        <end position="148"/>
    </location>
</feature>
<feature type="compositionally biased region" description="Low complexity" evidence="1">
    <location>
        <begin position="74"/>
        <end position="83"/>
    </location>
</feature>
<evidence type="ECO:0000256" key="1">
    <source>
        <dbReference type="SAM" id="MobiDB-lite"/>
    </source>
</evidence>
<protein>
    <submittedName>
        <fullName evidence="3">Uncharacterized protein</fullName>
    </submittedName>
</protein>
<feature type="transmembrane region" description="Helical" evidence="2">
    <location>
        <begin position="160"/>
        <end position="188"/>
    </location>
</feature>
<reference evidence="3 4" key="1">
    <citation type="journal article" date="2018" name="Sci. Rep.">
        <title>Genomic signatures of local adaptation to the degree of environmental predictability in rotifers.</title>
        <authorList>
            <person name="Franch-Gras L."/>
            <person name="Hahn C."/>
            <person name="Garcia-Roger E.M."/>
            <person name="Carmona M.J."/>
            <person name="Serra M."/>
            <person name="Gomez A."/>
        </authorList>
    </citation>
    <scope>NUCLEOTIDE SEQUENCE [LARGE SCALE GENOMIC DNA]</scope>
    <source>
        <strain evidence="3">HYR1</strain>
    </source>
</reference>
<keyword evidence="2" id="KW-0472">Membrane</keyword>
<proteinExistence type="predicted"/>
<dbReference type="AlphaFoldDB" id="A0A3M7PTB2"/>
<feature type="region of interest" description="Disordered" evidence="1">
    <location>
        <begin position="50"/>
        <end position="113"/>
    </location>
</feature>
<evidence type="ECO:0000256" key="2">
    <source>
        <dbReference type="SAM" id="Phobius"/>
    </source>
</evidence>
<feature type="compositionally biased region" description="Polar residues" evidence="1">
    <location>
        <begin position="90"/>
        <end position="109"/>
    </location>
</feature>
<feature type="region of interest" description="Disordered" evidence="1">
    <location>
        <begin position="1"/>
        <end position="20"/>
    </location>
</feature>
<dbReference type="OrthoDB" id="10661908at2759"/>
<keyword evidence="4" id="KW-1185">Reference proteome</keyword>
<dbReference type="EMBL" id="REGN01008953">
    <property type="protein sequence ID" value="RNA02263.1"/>
    <property type="molecule type" value="Genomic_DNA"/>
</dbReference>
<gene>
    <name evidence="3" type="ORF">BpHYR1_048986</name>
</gene>
<keyword evidence="2" id="KW-0812">Transmembrane</keyword>
<evidence type="ECO:0000313" key="4">
    <source>
        <dbReference type="Proteomes" id="UP000276133"/>
    </source>
</evidence>
<dbReference type="Proteomes" id="UP000276133">
    <property type="component" value="Unassembled WGS sequence"/>
</dbReference>
<keyword evidence="2" id="KW-1133">Transmembrane helix</keyword>
<feature type="compositionally biased region" description="Basic and acidic residues" evidence="1">
    <location>
        <begin position="50"/>
        <end position="60"/>
    </location>
</feature>
<organism evidence="3 4">
    <name type="scientific">Brachionus plicatilis</name>
    <name type="common">Marine rotifer</name>
    <name type="synonym">Brachionus muelleri</name>
    <dbReference type="NCBI Taxonomy" id="10195"/>
    <lineage>
        <taxon>Eukaryota</taxon>
        <taxon>Metazoa</taxon>
        <taxon>Spiralia</taxon>
        <taxon>Gnathifera</taxon>
        <taxon>Rotifera</taxon>
        <taxon>Eurotatoria</taxon>
        <taxon>Monogononta</taxon>
        <taxon>Pseudotrocha</taxon>
        <taxon>Ploima</taxon>
        <taxon>Brachionidae</taxon>
        <taxon>Brachionus</taxon>
    </lineage>
</organism>
<evidence type="ECO:0000313" key="3">
    <source>
        <dbReference type="EMBL" id="RNA02263.1"/>
    </source>
</evidence>
<sequence>MYSPNGGHNRANQYHLPPHHHHLNYQRSHAKDASVHSSLLGINVLHGSHTEGLNKPDSHPSSKNNLSASNITFSSNRNLSSESNLKRHQSSVSISSVTKMKNSSEQNVDTGPDEKKNFFDYTKPCGFLTLVLGSVLLVLSMVFFVLVLSKRVCKMADTCANAVVILGAVSFLVIGIVMIFFGLVIVVYSKRDTQTKVIVARASQFDRMTNREHSESNKNHASDSSGPVGRLFSKSGYINRPHRSRLTQLLDMSCQEKNEIISI</sequence>
<comment type="caution">
    <text evidence="3">The sequence shown here is derived from an EMBL/GenBank/DDBJ whole genome shotgun (WGS) entry which is preliminary data.</text>
</comment>
<feature type="region of interest" description="Disordered" evidence="1">
    <location>
        <begin position="209"/>
        <end position="230"/>
    </location>
</feature>
<accession>A0A3M7PTB2</accession>